<proteinExistence type="predicted"/>
<dbReference type="EMBL" id="JAQQWM010000002">
    <property type="protein sequence ID" value="KAK8077142.1"/>
    <property type="molecule type" value="Genomic_DNA"/>
</dbReference>
<name>A0ABR1W0Y2_9PEZI</name>
<organism evidence="1 2">
    <name type="scientific">Apiospora saccharicola</name>
    <dbReference type="NCBI Taxonomy" id="335842"/>
    <lineage>
        <taxon>Eukaryota</taxon>
        <taxon>Fungi</taxon>
        <taxon>Dikarya</taxon>
        <taxon>Ascomycota</taxon>
        <taxon>Pezizomycotina</taxon>
        <taxon>Sordariomycetes</taxon>
        <taxon>Xylariomycetidae</taxon>
        <taxon>Amphisphaeriales</taxon>
        <taxon>Apiosporaceae</taxon>
        <taxon>Apiospora</taxon>
    </lineage>
</organism>
<dbReference type="Proteomes" id="UP001446871">
    <property type="component" value="Unassembled WGS sequence"/>
</dbReference>
<sequence>MSLSTLEKILASLSPWVAGRRFVDLDTNKKFLDSMPFNGDYASALRNVLRSIHQSDVIPYERTILELGDGEHWPEQVTQAMIDFLQSYTPVTDEELRLACWRYLDKDSFEILQRDTFKNLREKQPGISDSLARIYGKPKFNKRAALNNINLVVANANWQERESLYLNMTYDADLQYLSSDINLLVTRCNSYVAKEFLSEYGEDWSDAGTEQENIATCLRGAEYNQIGTMMDPEYTAELSRLIQITDVWEVQPLYESVERICARLAELPRHITRNYRTALKHGEGLQRFEPNDLRDEICEKSTTTNNGNAVFDVIYDVESACKKYDHPRYESRPHMLPESLLDTSTTILIGIHNALIDYLEGQGCPREGALFAT</sequence>
<protein>
    <submittedName>
        <fullName evidence="1">Uncharacterized protein</fullName>
    </submittedName>
</protein>
<accession>A0ABR1W0Y2</accession>
<gene>
    <name evidence="1" type="ORF">PG996_003312</name>
</gene>
<keyword evidence="2" id="KW-1185">Reference proteome</keyword>
<evidence type="ECO:0000313" key="1">
    <source>
        <dbReference type="EMBL" id="KAK8077142.1"/>
    </source>
</evidence>
<evidence type="ECO:0000313" key="2">
    <source>
        <dbReference type="Proteomes" id="UP001446871"/>
    </source>
</evidence>
<reference evidence="1 2" key="1">
    <citation type="submission" date="2023-01" db="EMBL/GenBank/DDBJ databases">
        <title>Analysis of 21 Apiospora genomes using comparative genomics revels a genus with tremendous synthesis potential of carbohydrate active enzymes and secondary metabolites.</title>
        <authorList>
            <person name="Sorensen T."/>
        </authorList>
    </citation>
    <scope>NUCLEOTIDE SEQUENCE [LARGE SCALE GENOMIC DNA]</scope>
    <source>
        <strain evidence="1 2">CBS 83171</strain>
    </source>
</reference>
<comment type="caution">
    <text evidence="1">The sequence shown here is derived from an EMBL/GenBank/DDBJ whole genome shotgun (WGS) entry which is preliminary data.</text>
</comment>